<dbReference type="Proteomes" id="UP001209076">
    <property type="component" value="Unassembled WGS sequence"/>
</dbReference>
<dbReference type="EMBL" id="JAOEGN010000006">
    <property type="protein sequence ID" value="MCU0104802.1"/>
    <property type="molecule type" value="Genomic_DNA"/>
</dbReference>
<dbReference type="Pfam" id="PF01168">
    <property type="entry name" value="Ala_racemase_N"/>
    <property type="match status" value="1"/>
</dbReference>
<sequence>MSKLTFNTQSILKSVMNYPDVTVVCASKYVNALEMREIFQAGVHHFGENHAQVLLEKKALLRDLPITWHFIGHLQTNKVKKLVPEIDFLHSLDSLKLAKEIQKYRDTPLSCFIELNVVNDPNKTGLSIPDLPEFLLEIQKYDKIKIVGFMAMGVDQDLTKTQSVFETLKALKEQTNLPYVSMGMTDDYPIALAVGTNFVRIGRKFIL</sequence>
<dbReference type="InterPro" id="IPR001608">
    <property type="entry name" value="Ala_racemase_N"/>
</dbReference>
<evidence type="ECO:0000256" key="1">
    <source>
        <dbReference type="ARBA" id="ARBA00022898"/>
    </source>
</evidence>
<dbReference type="CDD" id="cd00635">
    <property type="entry name" value="PLPDE_III_YBL036c_like"/>
    <property type="match status" value="1"/>
</dbReference>
<dbReference type="PIRSF" id="PIRSF004848">
    <property type="entry name" value="YBL036c_PLPDEIII"/>
    <property type="match status" value="1"/>
</dbReference>
<reference evidence="5" key="1">
    <citation type="submission" date="2023-07" db="EMBL/GenBank/DDBJ databases">
        <title>Novel Mycoplasma species identified in domestic and wild animals.</title>
        <authorList>
            <person name="Volokhov D.V."/>
            <person name="Furtak V.A."/>
            <person name="Zagorodnyaya T.A."/>
        </authorList>
    </citation>
    <scope>NUCLEOTIDE SEQUENCE [LARGE SCALE GENOMIC DNA]</scope>
    <source>
        <strain evidence="5">92-19</strain>
    </source>
</reference>
<organism evidence="4 5">
    <name type="scientific">Paracholeplasma vituli</name>
    <dbReference type="NCBI Taxonomy" id="69473"/>
    <lineage>
        <taxon>Bacteria</taxon>
        <taxon>Bacillati</taxon>
        <taxon>Mycoplasmatota</taxon>
        <taxon>Mollicutes</taxon>
        <taxon>Acholeplasmatales</taxon>
        <taxon>Acholeplasmataceae</taxon>
        <taxon>Paracholeplasma</taxon>
    </lineage>
</organism>
<dbReference type="InterPro" id="IPR011078">
    <property type="entry name" value="PyrdxlP_homeostasis"/>
</dbReference>
<feature type="domain" description="Alanine racemase N-terminal" evidence="3">
    <location>
        <begin position="23"/>
        <end position="202"/>
    </location>
</feature>
<evidence type="ECO:0000313" key="4">
    <source>
        <dbReference type="EMBL" id="MCU0104802.1"/>
    </source>
</evidence>
<keyword evidence="1" id="KW-0663">Pyridoxal phosphate</keyword>
<evidence type="ECO:0000256" key="2">
    <source>
        <dbReference type="RuleBase" id="RU004514"/>
    </source>
</evidence>
<evidence type="ECO:0000259" key="3">
    <source>
        <dbReference type="Pfam" id="PF01168"/>
    </source>
</evidence>
<dbReference type="PANTHER" id="PTHR10146">
    <property type="entry name" value="PROLINE SYNTHETASE CO-TRANSCRIBED BACTERIAL HOMOLOG PROTEIN"/>
    <property type="match status" value="1"/>
</dbReference>
<proteinExistence type="inferred from homology"/>
<evidence type="ECO:0000313" key="5">
    <source>
        <dbReference type="Proteomes" id="UP001209076"/>
    </source>
</evidence>
<dbReference type="InterPro" id="IPR029066">
    <property type="entry name" value="PLP-binding_barrel"/>
</dbReference>
<name>A0ABT2PV42_9MOLU</name>
<dbReference type="PANTHER" id="PTHR10146:SF14">
    <property type="entry name" value="PYRIDOXAL PHOSPHATE HOMEOSTASIS PROTEIN"/>
    <property type="match status" value="1"/>
</dbReference>
<dbReference type="PROSITE" id="PS01211">
    <property type="entry name" value="UPF0001"/>
    <property type="match status" value="1"/>
</dbReference>
<dbReference type="SUPFAM" id="SSF51419">
    <property type="entry name" value="PLP-binding barrel"/>
    <property type="match status" value="1"/>
</dbReference>
<dbReference type="NCBIfam" id="TIGR00044">
    <property type="entry name" value="YggS family pyridoxal phosphate-dependent enzyme"/>
    <property type="match status" value="1"/>
</dbReference>
<protein>
    <submittedName>
        <fullName evidence="4">YggS family pyridoxal phosphate-dependent enzyme</fullName>
    </submittedName>
</protein>
<dbReference type="Gene3D" id="3.20.20.10">
    <property type="entry name" value="Alanine racemase"/>
    <property type="match status" value="1"/>
</dbReference>
<keyword evidence="5" id="KW-1185">Reference proteome</keyword>
<accession>A0ABT2PV42</accession>
<comment type="similarity">
    <text evidence="2">Belongs to the pyridoxal phosphate-binding protein YggS/PROSC family.</text>
</comment>
<gene>
    <name evidence="4" type="ORF">N7603_03945</name>
</gene>
<comment type="caution">
    <text evidence="4">The sequence shown here is derived from an EMBL/GenBank/DDBJ whole genome shotgun (WGS) entry which is preliminary data.</text>
</comment>